<dbReference type="EMBL" id="VSRR010001850">
    <property type="protein sequence ID" value="MPC28066.1"/>
    <property type="molecule type" value="Genomic_DNA"/>
</dbReference>
<dbReference type="Proteomes" id="UP000324222">
    <property type="component" value="Unassembled WGS sequence"/>
</dbReference>
<protein>
    <submittedName>
        <fullName evidence="1">Uncharacterized protein</fullName>
    </submittedName>
</protein>
<evidence type="ECO:0000313" key="1">
    <source>
        <dbReference type="EMBL" id="MPC28066.1"/>
    </source>
</evidence>
<accession>A0A5B7E4H5</accession>
<reference evidence="1 2" key="1">
    <citation type="submission" date="2019-05" db="EMBL/GenBank/DDBJ databases">
        <title>Another draft genome of Portunus trituberculatus and its Hox gene families provides insights of decapod evolution.</title>
        <authorList>
            <person name="Jeong J.-H."/>
            <person name="Song I."/>
            <person name="Kim S."/>
            <person name="Choi T."/>
            <person name="Kim D."/>
            <person name="Ryu S."/>
            <person name="Kim W."/>
        </authorList>
    </citation>
    <scope>NUCLEOTIDE SEQUENCE [LARGE SCALE GENOMIC DNA]</scope>
    <source>
        <tissue evidence="1">Muscle</tissue>
    </source>
</reference>
<organism evidence="1 2">
    <name type="scientific">Portunus trituberculatus</name>
    <name type="common">Swimming crab</name>
    <name type="synonym">Neptunus trituberculatus</name>
    <dbReference type="NCBI Taxonomy" id="210409"/>
    <lineage>
        <taxon>Eukaryota</taxon>
        <taxon>Metazoa</taxon>
        <taxon>Ecdysozoa</taxon>
        <taxon>Arthropoda</taxon>
        <taxon>Crustacea</taxon>
        <taxon>Multicrustacea</taxon>
        <taxon>Malacostraca</taxon>
        <taxon>Eumalacostraca</taxon>
        <taxon>Eucarida</taxon>
        <taxon>Decapoda</taxon>
        <taxon>Pleocyemata</taxon>
        <taxon>Brachyura</taxon>
        <taxon>Eubrachyura</taxon>
        <taxon>Portunoidea</taxon>
        <taxon>Portunidae</taxon>
        <taxon>Portuninae</taxon>
        <taxon>Portunus</taxon>
    </lineage>
</organism>
<name>A0A5B7E4H5_PORTR</name>
<gene>
    <name evidence="1" type="ORF">E2C01_021260</name>
</gene>
<comment type="caution">
    <text evidence="1">The sequence shown here is derived from an EMBL/GenBank/DDBJ whole genome shotgun (WGS) entry which is preliminary data.</text>
</comment>
<dbReference type="AlphaFoldDB" id="A0A5B7E4H5"/>
<proteinExistence type="predicted"/>
<keyword evidence="2" id="KW-1185">Reference proteome</keyword>
<sequence length="78" mass="8392">MVTDVVVMMVMRGGVEFTLMGITITRRLSKLTDHPPTLSLSSPHSLTLTSRSSILHHGYSDPSLPPSLLIAARSSTST</sequence>
<evidence type="ECO:0000313" key="2">
    <source>
        <dbReference type="Proteomes" id="UP000324222"/>
    </source>
</evidence>